<keyword evidence="3 8" id="KW-0436">Ligase</keyword>
<evidence type="ECO:0000259" key="9">
    <source>
        <dbReference type="Pfam" id="PF01259"/>
    </source>
</evidence>
<protein>
    <recommendedName>
        <fullName evidence="8">Phosphoribosylaminoimidazole-succinocarboxamide synthase</fullName>
        <ecNumber evidence="8">6.3.2.6</ecNumber>
    </recommendedName>
    <alternativeName>
        <fullName evidence="8">SAICAR synthetase</fullName>
    </alternativeName>
</protein>
<reference evidence="10 11" key="1">
    <citation type="submission" date="2014-02" db="EMBL/GenBank/DDBJ databases">
        <title>Draft genome sequence of Rickettsia buchneri sp. nov. ISO7T.</title>
        <authorList>
            <person name="Felsheim R.F."/>
            <person name="Kurtti T.J."/>
            <person name="Munderloh U.G."/>
        </authorList>
    </citation>
    <scope>NUCLEOTIDE SEQUENCE [LARGE SCALE GENOMIC DNA]</scope>
    <source>
        <strain evidence="10 11">ISO7</strain>
    </source>
</reference>
<gene>
    <name evidence="8 10" type="primary">purC</name>
    <name evidence="10" type="ORF">REISMN_01315</name>
</gene>
<dbReference type="Gene3D" id="3.30.470.20">
    <property type="entry name" value="ATP-grasp fold, B domain"/>
    <property type="match status" value="1"/>
</dbReference>
<evidence type="ECO:0000256" key="8">
    <source>
        <dbReference type="HAMAP-Rule" id="MF_00137"/>
    </source>
</evidence>
<dbReference type="PANTHER" id="PTHR43599:SF3">
    <property type="entry name" value="SI:DKEY-6E2.2"/>
    <property type="match status" value="1"/>
</dbReference>
<sequence length="240" mass="27953">MRQINEKKLYEGSSKILYSAEEDFLLIMAFSDKAILETGKTVDISGKGVLNNNISSFLMDKLEMIGIENHFIEKINMREQLIQYVEVFPIQVIISSVACSRFVKEFGMDEGYVFDKPIIDFKVRSREFKYPIVNEYQILNFGWLTRDEIKAVKEQALRIYDFLSGLFIGVGIRLVECKLEFGRVFNGEESIIMLTDEISPDNCRLWHINSNEKLGFELLEKEPNKVFESYQLIADRLKEK</sequence>
<dbReference type="PANTHER" id="PTHR43599">
    <property type="entry name" value="MULTIFUNCTIONAL PROTEIN ADE2"/>
    <property type="match status" value="1"/>
</dbReference>
<evidence type="ECO:0000256" key="7">
    <source>
        <dbReference type="ARBA" id="ARBA00048475"/>
    </source>
</evidence>
<proteinExistence type="inferred from homology"/>
<evidence type="ECO:0000256" key="1">
    <source>
        <dbReference type="ARBA" id="ARBA00004672"/>
    </source>
</evidence>
<accession>A0A8E1C0P4</accession>
<dbReference type="GO" id="GO:0009236">
    <property type="term" value="P:cobalamin biosynthetic process"/>
    <property type="evidence" value="ECO:0007669"/>
    <property type="project" value="InterPro"/>
</dbReference>
<dbReference type="Gene3D" id="3.30.200.20">
    <property type="entry name" value="Phosphorylase Kinase, domain 1"/>
    <property type="match status" value="1"/>
</dbReference>
<dbReference type="EMBL" id="JFKF01000028">
    <property type="protein sequence ID" value="KDO03500.1"/>
    <property type="molecule type" value="Genomic_DNA"/>
</dbReference>
<evidence type="ECO:0000313" key="10">
    <source>
        <dbReference type="EMBL" id="KDO03500.1"/>
    </source>
</evidence>
<keyword evidence="5 8" id="KW-0658">Purine biosynthesis</keyword>
<feature type="domain" description="SAICAR synthetase/ADE2 N-terminal" evidence="9">
    <location>
        <begin position="8"/>
        <end position="212"/>
    </location>
</feature>
<dbReference type="GO" id="GO:0005829">
    <property type="term" value="C:cytosol"/>
    <property type="evidence" value="ECO:0007669"/>
    <property type="project" value="TreeGrafter"/>
</dbReference>
<dbReference type="SUPFAM" id="SSF56104">
    <property type="entry name" value="SAICAR synthase-like"/>
    <property type="match status" value="1"/>
</dbReference>
<dbReference type="CDD" id="cd01415">
    <property type="entry name" value="SAICAR_synt_PurC"/>
    <property type="match status" value="1"/>
</dbReference>
<dbReference type="InterPro" id="IPR028923">
    <property type="entry name" value="SAICAR_synt/ADE2_N"/>
</dbReference>
<evidence type="ECO:0000256" key="4">
    <source>
        <dbReference type="ARBA" id="ARBA00022741"/>
    </source>
</evidence>
<evidence type="ECO:0000256" key="5">
    <source>
        <dbReference type="ARBA" id="ARBA00022755"/>
    </source>
</evidence>
<comment type="catalytic activity">
    <reaction evidence="7 8">
        <text>5-amino-1-(5-phospho-D-ribosyl)imidazole-4-carboxylate + L-aspartate + ATP = (2S)-2-[5-amino-1-(5-phospho-beta-D-ribosyl)imidazole-4-carboxamido]succinate + ADP + phosphate + 2 H(+)</text>
        <dbReference type="Rhea" id="RHEA:22628"/>
        <dbReference type="ChEBI" id="CHEBI:15378"/>
        <dbReference type="ChEBI" id="CHEBI:29991"/>
        <dbReference type="ChEBI" id="CHEBI:30616"/>
        <dbReference type="ChEBI" id="CHEBI:43474"/>
        <dbReference type="ChEBI" id="CHEBI:58443"/>
        <dbReference type="ChEBI" id="CHEBI:77657"/>
        <dbReference type="ChEBI" id="CHEBI:456216"/>
        <dbReference type="EC" id="6.3.2.6"/>
    </reaction>
</comment>
<comment type="pathway">
    <text evidence="1 8">Purine metabolism; IMP biosynthesis via de novo pathway; 5-amino-1-(5-phospho-D-ribosyl)imidazole-4-carboxamide from 5-amino-1-(5-phospho-D-ribosyl)imidazole-4-carboxylate: step 1/2.</text>
</comment>
<name>A0A8E1C0P4_9RICK</name>
<comment type="caution">
    <text evidence="10">The sequence shown here is derived from an EMBL/GenBank/DDBJ whole genome shotgun (WGS) entry which is preliminary data.</text>
</comment>
<dbReference type="GO" id="GO:0004639">
    <property type="term" value="F:phosphoribosylaminoimidazolesuccinocarboxamide synthase activity"/>
    <property type="evidence" value="ECO:0007669"/>
    <property type="project" value="UniProtKB-UniRule"/>
</dbReference>
<dbReference type="Pfam" id="PF01259">
    <property type="entry name" value="SAICAR_synt"/>
    <property type="match status" value="1"/>
</dbReference>
<dbReference type="GO" id="GO:0006189">
    <property type="term" value="P:'de novo' IMP biosynthetic process"/>
    <property type="evidence" value="ECO:0007669"/>
    <property type="project" value="UniProtKB-UniRule"/>
</dbReference>
<evidence type="ECO:0000256" key="6">
    <source>
        <dbReference type="ARBA" id="ARBA00022840"/>
    </source>
</evidence>
<dbReference type="UniPathway" id="UPA00074">
    <property type="reaction ID" value="UER00131"/>
</dbReference>
<dbReference type="HAMAP" id="MF_00137">
    <property type="entry name" value="SAICAR_synth"/>
    <property type="match status" value="1"/>
</dbReference>
<keyword evidence="11" id="KW-1185">Reference proteome</keyword>
<dbReference type="AlphaFoldDB" id="A0A8E1C0P4"/>
<keyword evidence="4 8" id="KW-0547">Nucleotide-binding</keyword>
<dbReference type="InterPro" id="IPR033934">
    <property type="entry name" value="SAICAR_synt_PurC"/>
</dbReference>
<evidence type="ECO:0000256" key="2">
    <source>
        <dbReference type="ARBA" id="ARBA00010190"/>
    </source>
</evidence>
<organism evidence="10 11">
    <name type="scientific">Rickettsia tamurae subsp. buchneri</name>
    <dbReference type="NCBI Taxonomy" id="1462938"/>
    <lineage>
        <taxon>Bacteria</taxon>
        <taxon>Pseudomonadati</taxon>
        <taxon>Pseudomonadota</taxon>
        <taxon>Alphaproteobacteria</taxon>
        <taxon>Rickettsiales</taxon>
        <taxon>Rickettsiaceae</taxon>
        <taxon>Rickettsieae</taxon>
        <taxon>Rickettsia</taxon>
        <taxon>spotted fever group</taxon>
    </lineage>
</organism>
<dbReference type="EC" id="6.3.2.6" evidence="8"/>
<evidence type="ECO:0000256" key="3">
    <source>
        <dbReference type="ARBA" id="ARBA00022598"/>
    </source>
</evidence>
<dbReference type="InterPro" id="IPR050089">
    <property type="entry name" value="SAICAR_synthetase"/>
</dbReference>
<dbReference type="Proteomes" id="UP000027161">
    <property type="component" value="Unassembled WGS sequence"/>
</dbReference>
<keyword evidence="6 8" id="KW-0067">ATP-binding</keyword>
<comment type="similarity">
    <text evidence="2 8">Belongs to the SAICAR synthetase family.</text>
</comment>
<evidence type="ECO:0000313" key="11">
    <source>
        <dbReference type="Proteomes" id="UP000027161"/>
    </source>
</evidence>
<dbReference type="GO" id="GO:0005524">
    <property type="term" value="F:ATP binding"/>
    <property type="evidence" value="ECO:0007669"/>
    <property type="project" value="UniProtKB-KW"/>
</dbReference>
<dbReference type="RefSeq" id="WP_173400479.1">
    <property type="nucleotide sequence ID" value="NZ_JFKF01000028.1"/>
</dbReference>